<evidence type="ECO:0000256" key="4">
    <source>
        <dbReference type="ARBA" id="ARBA00022737"/>
    </source>
</evidence>
<dbReference type="GO" id="GO:0030854">
    <property type="term" value="P:positive regulation of granulocyte differentiation"/>
    <property type="evidence" value="ECO:0007669"/>
    <property type="project" value="UniProtKB-ARBA"/>
</dbReference>
<dbReference type="PROSITE" id="PS51090">
    <property type="entry name" value="CORTACTIN"/>
    <property type="match status" value="4"/>
</dbReference>
<evidence type="ECO:0000256" key="11">
    <source>
        <dbReference type="PROSITE-ProRule" id="PRU00192"/>
    </source>
</evidence>
<dbReference type="Proteomes" id="UP000567826">
    <property type="component" value="Unassembled WGS sequence"/>
</dbReference>
<dbReference type="FunFam" id="2.30.30.40:FF:000139">
    <property type="entry name" value="Hematopoietic cell-specific Lyn substrate 1"/>
    <property type="match status" value="1"/>
</dbReference>
<feature type="non-terminal residue" evidence="14">
    <location>
        <position position="1"/>
    </location>
</feature>
<keyword evidence="3" id="KW-0597">Phosphoprotein</keyword>
<dbReference type="PANTHER" id="PTHR10829">
    <property type="entry name" value="CORTACTIN AND DREBRIN"/>
    <property type="match status" value="1"/>
</dbReference>
<evidence type="ECO:0000313" key="14">
    <source>
        <dbReference type="EMBL" id="NXQ92175.1"/>
    </source>
</evidence>
<evidence type="ECO:0000256" key="5">
    <source>
        <dbReference type="ARBA" id="ARBA00022990"/>
    </source>
</evidence>
<evidence type="ECO:0000256" key="9">
    <source>
        <dbReference type="ARBA" id="ARBA00080417"/>
    </source>
</evidence>
<feature type="region of interest" description="Disordered" evidence="12">
    <location>
        <begin position="327"/>
        <end position="349"/>
    </location>
</feature>
<feature type="region of interest" description="Disordered" evidence="12">
    <location>
        <begin position="264"/>
        <end position="304"/>
    </location>
</feature>
<evidence type="ECO:0000259" key="13">
    <source>
        <dbReference type="PROSITE" id="PS50002"/>
    </source>
</evidence>
<name>A0A7L2H1M0_NYCGR</name>
<dbReference type="GO" id="GO:0045944">
    <property type="term" value="P:positive regulation of transcription by RNA polymerase II"/>
    <property type="evidence" value="ECO:0007669"/>
    <property type="project" value="UniProtKB-ARBA"/>
</dbReference>
<dbReference type="InterPro" id="IPR001452">
    <property type="entry name" value="SH3_domain"/>
</dbReference>
<feature type="non-terminal residue" evidence="14">
    <location>
        <position position="449"/>
    </location>
</feature>
<keyword evidence="5" id="KW-0007">Acetylation</keyword>
<dbReference type="EMBL" id="VWYG01025772">
    <property type="protein sequence ID" value="NXQ92175.1"/>
    <property type="molecule type" value="Genomic_DNA"/>
</dbReference>
<dbReference type="AlphaFoldDB" id="A0A7L2H1M0"/>
<dbReference type="SMART" id="SM00326">
    <property type="entry name" value="SH3"/>
    <property type="match status" value="1"/>
</dbReference>
<evidence type="ECO:0000256" key="7">
    <source>
        <dbReference type="ARBA" id="ARBA00056814"/>
    </source>
</evidence>
<dbReference type="GO" id="GO:0005634">
    <property type="term" value="C:nucleus"/>
    <property type="evidence" value="ECO:0007669"/>
    <property type="project" value="UniProtKB-ARBA"/>
</dbReference>
<dbReference type="GO" id="GO:0030427">
    <property type="term" value="C:site of polarized growth"/>
    <property type="evidence" value="ECO:0007669"/>
    <property type="project" value="TreeGrafter"/>
</dbReference>
<dbReference type="PANTHER" id="PTHR10829:SF5">
    <property type="entry name" value="HEMATOPOIETIC LINEAGE CELL-SPECIFIC PROTEIN"/>
    <property type="match status" value="1"/>
</dbReference>
<dbReference type="PRINTS" id="PR00452">
    <property type="entry name" value="SH3DOMAIN"/>
</dbReference>
<evidence type="ECO:0000256" key="6">
    <source>
        <dbReference type="ARBA" id="ARBA00023128"/>
    </source>
</evidence>
<dbReference type="InterPro" id="IPR003134">
    <property type="entry name" value="Hs1_Cortactin"/>
</dbReference>
<gene>
    <name evidence="14" type="primary">Hcls1</name>
    <name evidence="14" type="ORF">NYCGRA_R02698</name>
</gene>
<feature type="domain" description="SH3" evidence="13">
    <location>
        <begin position="391"/>
        <end position="449"/>
    </location>
</feature>
<evidence type="ECO:0000313" key="15">
    <source>
        <dbReference type="Proteomes" id="UP000567826"/>
    </source>
</evidence>
<feature type="region of interest" description="Disordered" evidence="12">
    <location>
        <begin position="169"/>
        <end position="236"/>
    </location>
</feature>
<dbReference type="SUPFAM" id="SSF50044">
    <property type="entry name" value="SH3-domain"/>
    <property type="match status" value="1"/>
</dbReference>
<dbReference type="GO" id="GO:0005884">
    <property type="term" value="C:actin filament"/>
    <property type="evidence" value="ECO:0007669"/>
    <property type="project" value="TreeGrafter"/>
</dbReference>
<sequence>IHQLRNKVSEEHEVIKKKELETGPKASYGYGGKFGTERDRMDKCAVGHEYVADVGKHSSQTDAAQGFGGKYGVQRDRADKSALGFEYKGEVEKHSSQKGKSTGMYYSKGFGGRYGVERDKVDKAAVGFDYKSQAEKHDSQKDYAKGFGGHYGVQKDRVDKSAAGFDEMAAPTSSYEKTRPLEAGASTGTSSLRSRFESMAKSAEEESRRQAEGDRVRWQARERQAAQRKVSRGHLGLSSKACNADLSSGTEGMWWLFSSRKSPRERRTTQRQPLPPCQQGCLGETKREDEETPPTLPPRPANVGEELCKIPSQDQPIHSESLDVGGDYEELLEPPGYCDSTNGGADYEELPAPLGKLDAIYDDGGEDYEEILPEEPSQSQPHLDNVYEVESNGTCAVALYDFQGDGDDEISFDPDDTITHIEMVDEGWWRGQCRGKVGLFPANYVRLLQ</sequence>
<dbReference type="Gene3D" id="2.30.30.40">
    <property type="entry name" value="SH3 Domains"/>
    <property type="match status" value="1"/>
</dbReference>
<comment type="caution">
    <text evidence="14">The sequence shown here is derived from an EMBL/GenBank/DDBJ whole genome shotgun (WGS) entry which is preliminary data.</text>
</comment>
<dbReference type="OrthoDB" id="5971719at2759"/>
<comment type="function">
    <text evidence="7">Substrate of the antigen receptor-coupled tyrosine kinase. Plays a role in antigen receptor signaling for both clonal expansion and deletion in lymphoid cells. May also be involved in the regulation of gene expression.</text>
</comment>
<proteinExistence type="predicted"/>
<dbReference type="Pfam" id="PF14604">
    <property type="entry name" value="SH3_9"/>
    <property type="match status" value="1"/>
</dbReference>
<keyword evidence="4" id="KW-0677">Repeat</keyword>
<organism evidence="14 15">
    <name type="scientific">Nyctibius grandis</name>
    <name type="common">Great potoo</name>
    <dbReference type="NCBI Taxonomy" id="48427"/>
    <lineage>
        <taxon>Eukaryota</taxon>
        <taxon>Metazoa</taxon>
        <taxon>Chordata</taxon>
        <taxon>Craniata</taxon>
        <taxon>Vertebrata</taxon>
        <taxon>Euteleostomi</taxon>
        <taxon>Archelosauria</taxon>
        <taxon>Archosauria</taxon>
        <taxon>Dinosauria</taxon>
        <taxon>Saurischia</taxon>
        <taxon>Theropoda</taxon>
        <taxon>Coelurosauria</taxon>
        <taxon>Aves</taxon>
        <taxon>Neognathae</taxon>
        <taxon>Neoaves</taxon>
        <taxon>Strisores</taxon>
        <taxon>Caprimulgiformes</taxon>
        <taxon>Nyctibiidae</taxon>
        <taxon>Nyctibius</taxon>
    </lineage>
</organism>
<dbReference type="GO" id="GO:0030864">
    <property type="term" value="C:cortical actin cytoskeleton"/>
    <property type="evidence" value="ECO:0007669"/>
    <property type="project" value="TreeGrafter"/>
</dbReference>
<dbReference type="PRINTS" id="PR00499">
    <property type="entry name" value="P67PHOX"/>
</dbReference>
<dbReference type="GO" id="GO:0016477">
    <property type="term" value="P:cell migration"/>
    <property type="evidence" value="ECO:0007669"/>
    <property type="project" value="TreeGrafter"/>
</dbReference>
<reference evidence="14 15" key="1">
    <citation type="submission" date="2019-09" db="EMBL/GenBank/DDBJ databases">
        <title>Bird 10,000 Genomes (B10K) Project - Family phase.</title>
        <authorList>
            <person name="Zhang G."/>
        </authorList>
    </citation>
    <scope>NUCLEOTIDE SEQUENCE [LARGE SCALE GENOMIC DNA]</scope>
    <source>
        <strain evidence="14">B10K-DU-001-56</strain>
        <tissue evidence="14">Muscle</tissue>
    </source>
</reference>
<dbReference type="InterPro" id="IPR036028">
    <property type="entry name" value="SH3-like_dom_sf"/>
</dbReference>
<keyword evidence="6" id="KW-0496">Mitochondrion</keyword>
<dbReference type="GO" id="GO:0051015">
    <property type="term" value="F:actin filament binding"/>
    <property type="evidence" value="ECO:0007669"/>
    <property type="project" value="TreeGrafter"/>
</dbReference>
<evidence type="ECO:0000256" key="3">
    <source>
        <dbReference type="ARBA" id="ARBA00022553"/>
    </source>
</evidence>
<feature type="compositionally biased region" description="Basic and acidic residues" evidence="12">
    <location>
        <begin position="194"/>
        <end position="225"/>
    </location>
</feature>
<dbReference type="Pfam" id="PF02218">
    <property type="entry name" value="HS1_rep"/>
    <property type="match status" value="4"/>
</dbReference>
<evidence type="ECO:0000256" key="10">
    <source>
        <dbReference type="ARBA" id="ARBA00083918"/>
    </source>
</evidence>
<keyword evidence="15" id="KW-1185">Reference proteome</keyword>
<evidence type="ECO:0000256" key="8">
    <source>
        <dbReference type="ARBA" id="ARBA00074098"/>
    </source>
</evidence>
<protein>
    <recommendedName>
        <fullName evidence="8">Hematopoietic lineage cell-specific protein</fullName>
    </recommendedName>
    <alternativeName>
        <fullName evidence="10">Hematopoietic cell-specific LYN substrate 1</fullName>
    </alternativeName>
    <alternativeName>
        <fullName evidence="9">LckBP1</fullName>
    </alternativeName>
</protein>
<comment type="subcellular location">
    <subcellularLocation>
        <location evidence="1">Mitochondrion</location>
    </subcellularLocation>
</comment>
<accession>A0A7L2H1M0</accession>
<evidence type="ECO:0000256" key="1">
    <source>
        <dbReference type="ARBA" id="ARBA00004173"/>
    </source>
</evidence>
<dbReference type="PROSITE" id="PS50002">
    <property type="entry name" value="SH3"/>
    <property type="match status" value="1"/>
</dbReference>
<dbReference type="GO" id="GO:0030833">
    <property type="term" value="P:regulation of actin filament polymerization"/>
    <property type="evidence" value="ECO:0007669"/>
    <property type="project" value="TreeGrafter"/>
</dbReference>
<dbReference type="GO" id="GO:0005739">
    <property type="term" value="C:mitochondrion"/>
    <property type="evidence" value="ECO:0007669"/>
    <property type="project" value="UniProtKB-SubCell"/>
</dbReference>
<evidence type="ECO:0000256" key="2">
    <source>
        <dbReference type="ARBA" id="ARBA00022443"/>
    </source>
</evidence>
<keyword evidence="2 11" id="KW-0728">SH3 domain</keyword>
<dbReference type="GO" id="GO:0005886">
    <property type="term" value="C:plasma membrane"/>
    <property type="evidence" value="ECO:0007669"/>
    <property type="project" value="TreeGrafter"/>
</dbReference>
<evidence type="ECO:0000256" key="12">
    <source>
        <dbReference type="SAM" id="MobiDB-lite"/>
    </source>
</evidence>